<protein>
    <submittedName>
        <fullName evidence="1">Uncharacterized protein</fullName>
    </submittedName>
</protein>
<comment type="caution">
    <text evidence="1">The sequence shown here is derived from an EMBL/GenBank/DDBJ whole genome shotgun (WGS) entry which is preliminary data.</text>
</comment>
<evidence type="ECO:0000313" key="1">
    <source>
        <dbReference type="EMBL" id="MBC6678647.1"/>
    </source>
</evidence>
<reference evidence="1" key="1">
    <citation type="submission" date="2020-08" db="EMBL/GenBank/DDBJ databases">
        <title>Genome public.</title>
        <authorList>
            <person name="Liu C."/>
            <person name="Sun Q."/>
        </authorList>
    </citation>
    <scope>NUCLEOTIDE SEQUENCE</scope>
    <source>
        <strain evidence="1">BX12</strain>
    </source>
</reference>
<proteinExistence type="predicted"/>
<gene>
    <name evidence="1" type="ORF">H9L42_02250</name>
</gene>
<dbReference type="AlphaFoldDB" id="A0A923NJY5"/>
<name>A0A923NJY5_9FIRM</name>
<accession>A0A923NJY5</accession>
<dbReference type="Proteomes" id="UP000602647">
    <property type="component" value="Unassembled WGS sequence"/>
</dbReference>
<evidence type="ECO:0000313" key="2">
    <source>
        <dbReference type="Proteomes" id="UP000602647"/>
    </source>
</evidence>
<dbReference type="RefSeq" id="WP_187301809.1">
    <property type="nucleotide sequence ID" value="NZ_JACRYT010000001.1"/>
</dbReference>
<keyword evidence="2" id="KW-1185">Reference proteome</keyword>
<sequence>MCLFRMDLAIRFGIHAAIIMQFLWEHLNPGVCDERIRKFNNKRWYRCSQKMMSGFLPFLSRSMIQDAMGTLVKQDVIRKGCHNENPFDKTNWYSFTEYGEYLMRGE</sequence>
<dbReference type="EMBL" id="JACRYT010000001">
    <property type="protein sequence ID" value="MBC6678647.1"/>
    <property type="molecule type" value="Genomic_DNA"/>
</dbReference>
<organism evidence="1 2">
    <name type="scientific">Zhenpiania hominis</name>
    <dbReference type="NCBI Taxonomy" id="2763644"/>
    <lineage>
        <taxon>Bacteria</taxon>
        <taxon>Bacillati</taxon>
        <taxon>Bacillota</taxon>
        <taxon>Clostridia</taxon>
        <taxon>Peptostreptococcales</taxon>
        <taxon>Anaerovoracaceae</taxon>
        <taxon>Zhenpiania</taxon>
    </lineage>
</organism>